<dbReference type="Proteomes" id="UP001295423">
    <property type="component" value="Unassembled WGS sequence"/>
</dbReference>
<keyword evidence="4" id="KW-1185">Reference proteome</keyword>
<keyword evidence="1" id="KW-0175">Coiled coil</keyword>
<feature type="compositionally biased region" description="Low complexity" evidence="2">
    <location>
        <begin position="248"/>
        <end position="270"/>
    </location>
</feature>
<accession>A0AAD2GCP4</accession>
<dbReference type="AlphaFoldDB" id="A0AAD2GCP4"/>
<sequence>MGQSQSCMKQDAVQEVVNRAPDGSTGTGDSASNPTLNNSNLPRLDNPHLAKEPVITQVHRRHKGARLPKQRELMVAGLQVRQQQGESIAYLLNSLPYGSIIQVESNTHLLIAQPVRRLQLAIYQNHLGNVQIATVTSQEGIVPPRFAQGQILVTVNGKSIKTVDQAVEALSVPEKLLVVMAEAPLDKKDRQQMKGTSRVVDSVLTKQDIRRSNSSLLDSSSHRPEEEKSREDRHRHHRRRRKHERRGSGSSHGSHGSNRSRGSHGSSKSRSSSRRSSSKPSSTTPLRNKDKVIPTISDQQQRQHIRRNSSNSSMSSSTNVESRGGGDNKIWVAKDSNGSNSTHPSTVDSNGNGNGNGDYDDNKKKASSSSSSRIVLNSTMDTSNTTVVSYDDSQLNDSFLVLSPTSSVASPTNDQAVHVVTPNKSVQNISKIASYDEEEHGHPLVFQTTSSESEHDDGHAGAGAAAKPADATGEDEDGSKLLSILARLDKFLDETMMELAFVMIEMEDLQHKHNKPIGDVPAGDAAASPTASPTASTVSYPSMTAEQLEALEKDLRLKMFDILEARQRALDVDHKKFNSKPVAQPPLALPTIEEQPKLTAASYLDQQVKEPPSPPPKLSLPPSASTKKLVVLEQQLLEMQNANKALKQELAHKDVQLNEFQELDKQVQQNKEVSTRIQ</sequence>
<comment type="caution">
    <text evidence="3">The sequence shown here is derived from an EMBL/GenBank/DDBJ whole genome shotgun (WGS) entry which is preliminary data.</text>
</comment>
<gene>
    <name evidence="3" type="ORF">CYCCA115_LOCUS22776</name>
</gene>
<name>A0AAD2GCP4_9STRA</name>
<feature type="compositionally biased region" description="Low complexity" evidence="2">
    <location>
        <begin position="308"/>
        <end position="322"/>
    </location>
</feature>
<feature type="region of interest" description="Disordered" evidence="2">
    <location>
        <begin position="448"/>
        <end position="476"/>
    </location>
</feature>
<proteinExistence type="predicted"/>
<feature type="compositionally biased region" description="Low complexity" evidence="2">
    <location>
        <begin position="462"/>
        <end position="471"/>
    </location>
</feature>
<feature type="compositionally biased region" description="Basic residues" evidence="2">
    <location>
        <begin position="233"/>
        <end position="245"/>
    </location>
</feature>
<protein>
    <recommendedName>
        <fullName evidence="5">PDZ domain-containing protein</fullName>
    </recommendedName>
</protein>
<evidence type="ECO:0000313" key="3">
    <source>
        <dbReference type="EMBL" id="CAJ1967440.1"/>
    </source>
</evidence>
<feature type="compositionally biased region" description="Low complexity" evidence="2">
    <location>
        <begin position="525"/>
        <end position="540"/>
    </location>
</feature>
<feature type="compositionally biased region" description="Polar residues" evidence="2">
    <location>
        <begin position="336"/>
        <end position="347"/>
    </location>
</feature>
<feature type="region of interest" description="Disordered" evidence="2">
    <location>
        <begin position="606"/>
        <end position="625"/>
    </location>
</feature>
<feature type="region of interest" description="Disordered" evidence="2">
    <location>
        <begin position="188"/>
        <end position="377"/>
    </location>
</feature>
<dbReference type="EMBL" id="CAKOGP040002325">
    <property type="protein sequence ID" value="CAJ1967440.1"/>
    <property type="molecule type" value="Genomic_DNA"/>
</dbReference>
<feature type="region of interest" description="Disordered" evidence="2">
    <location>
        <begin position="516"/>
        <end position="540"/>
    </location>
</feature>
<evidence type="ECO:0008006" key="5">
    <source>
        <dbReference type="Google" id="ProtNLM"/>
    </source>
</evidence>
<feature type="region of interest" description="Disordered" evidence="2">
    <location>
        <begin position="19"/>
        <end position="47"/>
    </location>
</feature>
<feature type="compositionally biased region" description="Polar residues" evidence="2">
    <location>
        <begin position="27"/>
        <end position="41"/>
    </location>
</feature>
<feature type="compositionally biased region" description="Basic and acidic residues" evidence="2">
    <location>
        <begin position="220"/>
        <end position="232"/>
    </location>
</feature>
<reference evidence="3" key="1">
    <citation type="submission" date="2023-08" db="EMBL/GenBank/DDBJ databases">
        <authorList>
            <person name="Audoor S."/>
            <person name="Bilcke G."/>
        </authorList>
    </citation>
    <scope>NUCLEOTIDE SEQUENCE</scope>
</reference>
<evidence type="ECO:0000313" key="4">
    <source>
        <dbReference type="Proteomes" id="UP001295423"/>
    </source>
</evidence>
<evidence type="ECO:0000256" key="1">
    <source>
        <dbReference type="SAM" id="Coils"/>
    </source>
</evidence>
<organism evidence="3 4">
    <name type="scientific">Cylindrotheca closterium</name>
    <dbReference type="NCBI Taxonomy" id="2856"/>
    <lineage>
        <taxon>Eukaryota</taxon>
        <taxon>Sar</taxon>
        <taxon>Stramenopiles</taxon>
        <taxon>Ochrophyta</taxon>
        <taxon>Bacillariophyta</taxon>
        <taxon>Bacillariophyceae</taxon>
        <taxon>Bacillariophycidae</taxon>
        <taxon>Bacillariales</taxon>
        <taxon>Bacillariaceae</taxon>
        <taxon>Cylindrotheca</taxon>
    </lineage>
</organism>
<evidence type="ECO:0000256" key="2">
    <source>
        <dbReference type="SAM" id="MobiDB-lite"/>
    </source>
</evidence>
<feature type="coiled-coil region" evidence="1">
    <location>
        <begin position="629"/>
        <end position="663"/>
    </location>
</feature>